<feature type="transmembrane region" description="Helical" evidence="2">
    <location>
        <begin position="90"/>
        <end position="109"/>
    </location>
</feature>
<organism evidence="3 4">
    <name type="scientific">Dichomitus squalens</name>
    <dbReference type="NCBI Taxonomy" id="114155"/>
    <lineage>
        <taxon>Eukaryota</taxon>
        <taxon>Fungi</taxon>
        <taxon>Dikarya</taxon>
        <taxon>Basidiomycota</taxon>
        <taxon>Agaricomycotina</taxon>
        <taxon>Agaricomycetes</taxon>
        <taxon>Polyporales</taxon>
        <taxon>Polyporaceae</taxon>
        <taxon>Dichomitus</taxon>
    </lineage>
</organism>
<sequence>MILAVSPLTRGNSGNSDSESVHSGHAAGFNTLIQFCVRLQDPTCRYKDDQIEFSPTNRVTPQPSQEHLLFCFKQTLYLVQSSHYCRIRTAVWFWLSLGNVTVSSLYILGTGLQHNLFLTKISRVQPVTTR</sequence>
<keyword evidence="2" id="KW-0472">Membrane</keyword>
<protein>
    <submittedName>
        <fullName evidence="3">Uncharacterized protein</fullName>
    </submittedName>
</protein>
<dbReference type="EMBL" id="ML145113">
    <property type="protein sequence ID" value="TBU59542.1"/>
    <property type="molecule type" value="Genomic_DNA"/>
</dbReference>
<dbReference type="AlphaFoldDB" id="A0A4Q9PXS2"/>
<keyword evidence="2" id="KW-0812">Transmembrane</keyword>
<evidence type="ECO:0000313" key="4">
    <source>
        <dbReference type="Proteomes" id="UP000292082"/>
    </source>
</evidence>
<feature type="region of interest" description="Disordered" evidence="1">
    <location>
        <begin position="1"/>
        <end position="20"/>
    </location>
</feature>
<accession>A0A4Q9PXS2</accession>
<reference evidence="3 4" key="1">
    <citation type="submission" date="2019-01" db="EMBL/GenBank/DDBJ databases">
        <title>Draft genome sequences of three monokaryotic isolates of the white-rot basidiomycete fungus Dichomitus squalens.</title>
        <authorList>
            <consortium name="DOE Joint Genome Institute"/>
            <person name="Lopez S.C."/>
            <person name="Andreopoulos B."/>
            <person name="Pangilinan J."/>
            <person name="Lipzen A."/>
            <person name="Riley R."/>
            <person name="Ahrendt S."/>
            <person name="Ng V."/>
            <person name="Barry K."/>
            <person name="Daum C."/>
            <person name="Grigoriev I.V."/>
            <person name="Hilden K.S."/>
            <person name="Makela M.R."/>
            <person name="de Vries R.P."/>
        </authorList>
    </citation>
    <scope>NUCLEOTIDE SEQUENCE [LARGE SCALE GENOMIC DNA]</scope>
    <source>
        <strain evidence="3 4">CBS 464.89</strain>
    </source>
</reference>
<dbReference type="Proteomes" id="UP000292082">
    <property type="component" value="Unassembled WGS sequence"/>
</dbReference>
<evidence type="ECO:0000256" key="2">
    <source>
        <dbReference type="SAM" id="Phobius"/>
    </source>
</evidence>
<proteinExistence type="predicted"/>
<keyword evidence="4" id="KW-1185">Reference proteome</keyword>
<name>A0A4Q9PXS2_9APHY</name>
<gene>
    <name evidence="3" type="ORF">BD310DRAFT_410350</name>
</gene>
<keyword evidence="2" id="KW-1133">Transmembrane helix</keyword>
<feature type="compositionally biased region" description="Polar residues" evidence="1">
    <location>
        <begin position="9"/>
        <end position="18"/>
    </location>
</feature>
<evidence type="ECO:0000256" key="1">
    <source>
        <dbReference type="SAM" id="MobiDB-lite"/>
    </source>
</evidence>
<evidence type="ECO:0000313" key="3">
    <source>
        <dbReference type="EMBL" id="TBU59542.1"/>
    </source>
</evidence>